<accession>A0A9J6EJK0</accession>
<keyword evidence="3" id="KW-0328">Glycosyltransferase</keyword>
<organism evidence="6 7">
    <name type="scientific">Rhipicephalus microplus</name>
    <name type="common">Cattle tick</name>
    <name type="synonym">Boophilus microplus</name>
    <dbReference type="NCBI Taxonomy" id="6941"/>
    <lineage>
        <taxon>Eukaryota</taxon>
        <taxon>Metazoa</taxon>
        <taxon>Ecdysozoa</taxon>
        <taxon>Arthropoda</taxon>
        <taxon>Chelicerata</taxon>
        <taxon>Arachnida</taxon>
        <taxon>Acari</taxon>
        <taxon>Parasitiformes</taxon>
        <taxon>Ixodida</taxon>
        <taxon>Ixodoidea</taxon>
        <taxon>Ixodidae</taxon>
        <taxon>Rhipicephalinae</taxon>
        <taxon>Rhipicephalus</taxon>
        <taxon>Boophilus</taxon>
    </lineage>
</organism>
<dbReference type="VEuPathDB" id="VectorBase:LOC119185997"/>
<comment type="caution">
    <text evidence="6">The sequence shown here is derived from an EMBL/GenBank/DDBJ whole genome shotgun (WGS) entry which is preliminary data.</text>
</comment>
<reference evidence="6" key="2">
    <citation type="submission" date="2021-09" db="EMBL/GenBank/DDBJ databases">
        <authorList>
            <person name="Jia N."/>
            <person name="Wang J."/>
            <person name="Shi W."/>
            <person name="Du L."/>
            <person name="Sun Y."/>
            <person name="Zhan W."/>
            <person name="Jiang J."/>
            <person name="Wang Q."/>
            <person name="Zhang B."/>
            <person name="Ji P."/>
            <person name="Sakyi L.B."/>
            <person name="Cui X."/>
            <person name="Yuan T."/>
            <person name="Jiang B."/>
            <person name="Yang W."/>
            <person name="Lam T.T.-Y."/>
            <person name="Chang Q."/>
            <person name="Ding S."/>
            <person name="Wang X."/>
            <person name="Zhu J."/>
            <person name="Ruan X."/>
            <person name="Zhao L."/>
            <person name="Wei J."/>
            <person name="Que T."/>
            <person name="Du C."/>
            <person name="Cheng J."/>
            <person name="Dai P."/>
            <person name="Han X."/>
            <person name="Huang E."/>
            <person name="Gao Y."/>
            <person name="Liu J."/>
            <person name="Shao H."/>
            <person name="Ye R."/>
            <person name="Li L."/>
            <person name="Wei W."/>
            <person name="Wang X."/>
            <person name="Wang C."/>
            <person name="Huo Q."/>
            <person name="Li W."/>
            <person name="Guo W."/>
            <person name="Chen H."/>
            <person name="Chen S."/>
            <person name="Zhou L."/>
            <person name="Zhou L."/>
            <person name="Ni X."/>
            <person name="Tian J."/>
            <person name="Zhou Y."/>
            <person name="Sheng Y."/>
            <person name="Liu T."/>
            <person name="Pan Y."/>
            <person name="Xia L."/>
            <person name="Li J."/>
            <person name="Zhao F."/>
            <person name="Cao W."/>
        </authorList>
    </citation>
    <scope>NUCLEOTIDE SEQUENCE</scope>
    <source>
        <strain evidence="6">Rmic-2018</strain>
        <tissue evidence="6">Larvae</tissue>
    </source>
</reference>
<keyword evidence="4" id="KW-0256">Endoplasmic reticulum</keyword>
<evidence type="ECO:0000256" key="2">
    <source>
        <dbReference type="ARBA" id="ARBA00004922"/>
    </source>
</evidence>
<dbReference type="GO" id="GO:0007219">
    <property type="term" value="P:Notch signaling pathway"/>
    <property type="evidence" value="ECO:0007669"/>
    <property type="project" value="InterPro"/>
</dbReference>
<keyword evidence="7" id="KW-1185">Reference proteome</keyword>
<evidence type="ECO:0000313" key="6">
    <source>
        <dbReference type="EMBL" id="KAH8034276.1"/>
    </source>
</evidence>
<dbReference type="AlphaFoldDB" id="A0A9J6EJK0"/>
<dbReference type="InterPro" id="IPR039922">
    <property type="entry name" value="POFUT1"/>
</dbReference>
<evidence type="ECO:0000256" key="4">
    <source>
        <dbReference type="ARBA" id="ARBA00022824"/>
    </source>
</evidence>
<dbReference type="Gene3D" id="3.40.50.11350">
    <property type="match status" value="1"/>
</dbReference>
<dbReference type="GO" id="GO:0046922">
    <property type="term" value="F:peptide-O-fucosyltransferase activity"/>
    <property type="evidence" value="ECO:0007669"/>
    <property type="project" value="InterPro"/>
</dbReference>
<evidence type="ECO:0000256" key="1">
    <source>
        <dbReference type="ARBA" id="ARBA00004240"/>
    </source>
</evidence>
<dbReference type="PANTHER" id="PTHR21420">
    <property type="entry name" value="GDP-FUCOSE PROTEIN O-FUCOSYLTRANSFERASE 1"/>
    <property type="match status" value="1"/>
</dbReference>
<keyword evidence="3" id="KW-0808">Transferase</keyword>
<name>A0A9J6EJK0_RHIMP</name>
<sequence length="84" mass="9298">MLDRLNRALEPLQAVAVQQEPSEPHVDPVILGLANHFVDNCVSSFSSFVKRYRDVNGLPSSFWAFQPLAGDGGMNASERINQEL</sequence>
<comment type="subcellular location">
    <subcellularLocation>
        <location evidence="1">Endoplasmic reticulum</location>
    </subcellularLocation>
</comment>
<dbReference type="GO" id="GO:0005783">
    <property type="term" value="C:endoplasmic reticulum"/>
    <property type="evidence" value="ECO:0007669"/>
    <property type="project" value="UniProtKB-SubCell"/>
</dbReference>
<dbReference type="EMBL" id="JABSTU010000004">
    <property type="protein sequence ID" value="KAH8034276.1"/>
    <property type="molecule type" value="Genomic_DNA"/>
</dbReference>
<keyword evidence="5" id="KW-0325">Glycoprotein</keyword>
<protein>
    <submittedName>
        <fullName evidence="6">Uncharacterized protein</fullName>
    </submittedName>
</protein>
<dbReference type="Proteomes" id="UP000821866">
    <property type="component" value="Chromosome 2"/>
</dbReference>
<comment type="pathway">
    <text evidence="2">Protein modification; protein glycosylation.</text>
</comment>
<proteinExistence type="predicted"/>
<dbReference type="PANTHER" id="PTHR21420:SF10">
    <property type="entry name" value="GDP-FUCOSE PROTEIN O-FUCOSYLTRANSFERASE 1"/>
    <property type="match status" value="1"/>
</dbReference>
<evidence type="ECO:0000256" key="3">
    <source>
        <dbReference type="ARBA" id="ARBA00022676"/>
    </source>
</evidence>
<reference evidence="6" key="1">
    <citation type="journal article" date="2020" name="Cell">
        <title>Large-Scale Comparative Analyses of Tick Genomes Elucidate Their Genetic Diversity and Vector Capacities.</title>
        <authorList>
            <consortium name="Tick Genome and Microbiome Consortium (TIGMIC)"/>
            <person name="Jia N."/>
            <person name="Wang J."/>
            <person name="Shi W."/>
            <person name="Du L."/>
            <person name="Sun Y."/>
            <person name="Zhan W."/>
            <person name="Jiang J.F."/>
            <person name="Wang Q."/>
            <person name="Zhang B."/>
            <person name="Ji P."/>
            <person name="Bell-Sakyi L."/>
            <person name="Cui X.M."/>
            <person name="Yuan T.T."/>
            <person name="Jiang B.G."/>
            <person name="Yang W.F."/>
            <person name="Lam T.T."/>
            <person name="Chang Q.C."/>
            <person name="Ding S.J."/>
            <person name="Wang X.J."/>
            <person name="Zhu J.G."/>
            <person name="Ruan X.D."/>
            <person name="Zhao L."/>
            <person name="Wei J.T."/>
            <person name="Ye R.Z."/>
            <person name="Que T.C."/>
            <person name="Du C.H."/>
            <person name="Zhou Y.H."/>
            <person name="Cheng J.X."/>
            <person name="Dai P.F."/>
            <person name="Guo W.B."/>
            <person name="Han X.H."/>
            <person name="Huang E.J."/>
            <person name="Li L.F."/>
            <person name="Wei W."/>
            <person name="Gao Y.C."/>
            <person name="Liu J.Z."/>
            <person name="Shao H.Z."/>
            <person name="Wang X."/>
            <person name="Wang C.C."/>
            <person name="Yang T.C."/>
            <person name="Huo Q.B."/>
            <person name="Li W."/>
            <person name="Chen H.Y."/>
            <person name="Chen S.E."/>
            <person name="Zhou L.G."/>
            <person name="Ni X.B."/>
            <person name="Tian J.H."/>
            <person name="Sheng Y."/>
            <person name="Liu T."/>
            <person name="Pan Y.S."/>
            <person name="Xia L.Y."/>
            <person name="Li J."/>
            <person name="Zhao F."/>
            <person name="Cao W.C."/>
        </authorList>
    </citation>
    <scope>NUCLEOTIDE SEQUENCE</scope>
    <source>
        <strain evidence="6">Rmic-2018</strain>
    </source>
</reference>
<evidence type="ECO:0000256" key="5">
    <source>
        <dbReference type="ARBA" id="ARBA00023180"/>
    </source>
</evidence>
<gene>
    <name evidence="6" type="ORF">HPB51_022726</name>
</gene>
<evidence type="ECO:0000313" key="7">
    <source>
        <dbReference type="Proteomes" id="UP000821866"/>
    </source>
</evidence>